<dbReference type="GO" id="GO:0004066">
    <property type="term" value="F:asparagine synthase (glutamine-hydrolyzing) activity"/>
    <property type="evidence" value="ECO:0007669"/>
    <property type="project" value="UniProtKB-EC"/>
</dbReference>
<dbReference type="GO" id="GO:0005829">
    <property type="term" value="C:cytosol"/>
    <property type="evidence" value="ECO:0007669"/>
    <property type="project" value="TreeGrafter"/>
</dbReference>
<dbReference type="Pfam" id="PF00733">
    <property type="entry name" value="Asn_synthase"/>
    <property type="match status" value="1"/>
</dbReference>
<dbReference type="GO" id="GO:0006529">
    <property type="term" value="P:asparagine biosynthetic process"/>
    <property type="evidence" value="ECO:0007669"/>
    <property type="project" value="UniProtKB-KW"/>
</dbReference>
<name>A0A6C0LEL7_9ZZZZ</name>
<keyword evidence="5" id="KW-0547">Nucleotide-binding</keyword>
<dbReference type="InterPro" id="IPR014729">
    <property type="entry name" value="Rossmann-like_a/b/a_fold"/>
</dbReference>
<evidence type="ECO:0000256" key="4">
    <source>
        <dbReference type="ARBA" id="ARBA00022605"/>
    </source>
</evidence>
<dbReference type="Gene3D" id="3.60.20.10">
    <property type="entry name" value="Glutamine Phosphoribosylpyrophosphate, subunit 1, domain 1"/>
    <property type="match status" value="1"/>
</dbReference>
<evidence type="ECO:0000256" key="2">
    <source>
        <dbReference type="ARBA" id="ARBA00012737"/>
    </source>
</evidence>
<dbReference type="AlphaFoldDB" id="A0A6C0LEL7"/>
<comment type="pathway">
    <text evidence="1">Amino-acid biosynthesis; L-asparagine biosynthesis; L-asparagine from L-aspartate (L-Gln route): step 1/1.</text>
</comment>
<dbReference type="PIRSF" id="PIRSF001589">
    <property type="entry name" value="Asn_synthetase_glu-h"/>
    <property type="match status" value="1"/>
</dbReference>
<comment type="catalytic activity">
    <reaction evidence="9">
        <text>L-aspartate + L-glutamine + ATP + H2O = L-asparagine + L-glutamate + AMP + diphosphate + H(+)</text>
        <dbReference type="Rhea" id="RHEA:12228"/>
        <dbReference type="ChEBI" id="CHEBI:15377"/>
        <dbReference type="ChEBI" id="CHEBI:15378"/>
        <dbReference type="ChEBI" id="CHEBI:29985"/>
        <dbReference type="ChEBI" id="CHEBI:29991"/>
        <dbReference type="ChEBI" id="CHEBI:30616"/>
        <dbReference type="ChEBI" id="CHEBI:33019"/>
        <dbReference type="ChEBI" id="CHEBI:58048"/>
        <dbReference type="ChEBI" id="CHEBI:58359"/>
        <dbReference type="ChEBI" id="CHEBI:456215"/>
        <dbReference type="EC" id="6.3.5.4"/>
    </reaction>
</comment>
<sequence length="496" mass="57492">MCGIFACFHNEKIVDLSTSLKKLQHRGPDNYTLTLLKNIMFEFSHLRINGYGSQPLISGKWYVLCNGEIFNHKKLENDLNLVPPPNSSDCWILPYLFENYDWKDIPSKIDGVFSMIAYNIETNTLYVSRDPFGIRPLFISNEKSVIYLSSELKPLVNLKSVDWVYPGTIMEIIPNQPILYHKYFHLSSPEILINDVYYENVYKIRTLLINSVKKRCLSDRPIAALLSGGLDSSIICSILSKHLQGQQLNTFSIGIKDSPDLKYARIVADYLGTKHHEIICTEEDFTNNIDDVIKDIESYDITSVRASIGNWLLGQYISKNTDFKVIFNGDGSDELFGGYLYMKKAPSNSEFKQEITKLLNEIYMFDVLRSDRSMTAHGLEPRTPFLDKEFVTYVYNNIPIGYLRSSGIQIEKQLLRQAFVDYLPKEILERKKEAFSDGVININSKPWYKSFNEKEYYLDIFKKHYPNNENIIKHYWMPNWSPETKDPSARTLTNYS</sequence>
<dbReference type="SUPFAM" id="SSF56235">
    <property type="entry name" value="N-terminal nucleophile aminohydrolases (Ntn hydrolases)"/>
    <property type="match status" value="1"/>
</dbReference>
<evidence type="ECO:0000256" key="3">
    <source>
        <dbReference type="ARBA" id="ARBA00022598"/>
    </source>
</evidence>
<evidence type="ECO:0000256" key="8">
    <source>
        <dbReference type="ARBA" id="ARBA00030234"/>
    </source>
</evidence>
<dbReference type="PROSITE" id="PS51278">
    <property type="entry name" value="GATASE_TYPE_2"/>
    <property type="match status" value="1"/>
</dbReference>
<keyword evidence="7" id="KW-0061">Asparagine biosynthesis</keyword>
<feature type="domain" description="Glutamine amidotransferase type-2" evidence="10">
    <location>
        <begin position="2"/>
        <end position="175"/>
    </location>
</feature>
<accession>A0A6C0LEL7</accession>
<evidence type="ECO:0000313" key="11">
    <source>
        <dbReference type="EMBL" id="QHU28004.1"/>
    </source>
</evidence>
<evidence type="ECO:0000256" key="7">
    <source>
        <dbReference type="ARBA" id="ARBA00022888"/>
    </source>
</evidence>
<dbReference type="InterPro" id="IPR050795">
    <property type="entry name" value="Asn_Synthetase"/>
</dbReference>
<dbReference type="Pfam" id="PF13537">
    <property type="entry name" value="GATase_7"/>
    <property type="match status" value="1"/>
</dbReference>
<dbReference type="EMBL" id="MN740468">
    <property type="protein sequence ID" value="QHU28004.1"/>
    <property type="molecule type" value="Genomic_DNA"/>
</dbReference>
<dbReference type="GO" id="GO:0005524">
    <property type="term" value="F:ATP binding"/>
    <property type="evidence" value="ECO:0007669"/>
    <property type="project" value="UniProtKB-KW"/>
</dbReference>
<dbReference type="InterPro" id="IPR006426">
    <property type="entry name" value="Asn_synth_AEB"/>
</dbReference>
<dbReference type="InterPro" id="IPR029055">
    <property type="entry name" value="Ntn_hydrolases_N"/>
</dbReference>
<protein>
    <recommendedName>
        <fullName evidence="2">asparagine synthase (glutamine-hydrolyzing)</fullName>
        <ecNumber evidence="2">6.3.5.4</ecNumber>
    </recommendedName>
    <alternativeName>
        <fullName evidence="8">Glutamine-dependent asparagine synthetase</fullName>
    </alternativeName>
</protein>
<evidence type="ECO:0000256" key="9">
    <source>
        <dbReference type="ARBA" id="ARBA00048741"/>
    </source>
</evidence>
<dbReference type="PANTHER" id="PTHR11772:SF23">
    <property type="entry name" value="ASPARAGINE SYNTHETASE [GLUTAMINE-HYDROLYZING]"/>
    <property type="match status" value="1"/>
</dbReference>
<evidence type="ECO:0000256" key="5">
    <source>
        <dbReference type="ARBA" id="ARBA00022741"/>
    </source>
</evidence>
<dbReference type="SUPFAM" id="SSF52402">
    <property type="entry name" value="Adenine nucleotide alpha hydrolases-like"/>
    <property type="match status" value="1"/>
</dbReference>
<dbReference type="Gene3D" id="3.40.50.620">
    <property type="entry name" value="HUPs"/>
    <property type="match status" value="1"/>
</dbReference>
<dbReference type="CDD" id="cd01991">
    <property type="entry name" value="Asn_synthase_B_C"/>
    <property type="match status" value="1"/>
</dbReference>
<proteinExistence type="predicted"/>
<organism evidence="11">
    <name type="scientific">viral metagenome</name>
    <dbReference type="NCBI Taxonomy" id="1070528"/>
    <lineage>
        <taxon>unclassified sequences</taxon>
        <taxon>metagenomes</taxon>
        <taxon>organismal metagenomes</taxon>
    </lineage>
</organism>
<evidence type="ECO:0000259" key="10">
    <source>
        <dbReference type="PROSITE" id="PS51278"/>
    </source>
</evidence>
<keyword evidence="6" id="KW-0067">ATP-binding</keyword>
<dbReference type="EC" id="6.3.5.4" evidence="2"/>
<reference evidence="11" key="1">
    <citation type="journal article" date="2020" name="Nature">
        <title>Giant virus diversity and host interactions through global metagenomics.</title>
        <authorList>
            <person name="Schulz F."/>
            <person name="Roux S."/>
            <person name="Paez-Espino D."/>
            <person name="Jungbluth S."/>
            <person name="Walsh D.A."/>
            <person name="Denef V.J."/>
            <person name="McMahon K.D."/>
            <person name="Konstantinidis K.T."/>
            <person name="Eloe-Fadrosh E.A."/>
            <person name="Kyrpides N.C."/>
            <person name="Woyke T."/>
        </authorList>
    </citation>
    <scope>NUCLEOTIDE SEQUENCE</scope>
    <source>
        <strain evidence="11">GVMAG-M-3300027770-17</strain>
    </source>
</reference>
<dbReference type="InterPro" id="IPR001962">
    <property type="entry name" value="Asn_synthase"/>
</dbReference>
<dbReference type="InterPro" id="IPR017932">
    <property type="entry name" value="GATase_2_dom"/>
</dbReference>
<keyword evidence="4" id="KW-0028">Amino-acid biosynthesis</keyword>
<keyword evidence="3" id="KW-0436">Ligase</keyword>
<evidence type="ECO:0000256" key="1">
    <source>
        <dbReference type="ARBA" id="ARBA00005187"/>
    </source>
</evidence>
<evidence type="ECO:0000256" key="6">
    <source>
        <dbReference type="ARBA" id="ARBA00022840"/>
    </source>
</evidence>
<dbReference type="PANTHER" id="PTHR11772">
    <property type="entry name" value="ASPARAGINE SYNTHETASE"/>
    <property type="match status" value="1"/>
</dbReference>